<dbReference type="STRING" id="1120955.SAMN03080610_01528"/>
<dbReference type="OrthoDB" id="192277at2"/>
<dbReference type="EMBL" id="FMVW01000002">
    <property type="protein sequence ID" value="SCZ32432.1"/>
    <property type="molecule type" value="Genomic_DNA"/>
</dbReference>
<evidence type="ECO:0000313" key="1">
    <source>
        <dbReference type="EMBL" id="SCZ32432.1"/>
    </source>
</evidence>
<evidence type="ECO:0000313" key="2">
    <source>
        <dbReference type="Proteomes" id="UP000199347"/>
    </source>
</evidence>
<dbReference type="InterPro" id="IPR006975">
    <property type="entry name" value="NifQ"/>
</dbReference>
<dbReference type="AlphaFoldDB" id="A0A1G5N518"/>
<dbReference type="GO" id="GO:0009399">
    <property type="term" value="P:nitrogen fixation"/>
    <property type="evidence" value="ECO:0007669"/>
    <property type="project" value="InterPro"/>
</dbReference>
<sequence>MEAAEVYDFLMEGGERPLCNAFDAHVLASVLALAIAESRKEEVSVVETLGLDSDNLKDLVVALFPHAAAIFDGLPADVVPARSEDEACLLDLLMSGTTEDSSLEMRFAEIIARRCQRPNHLWQDLGLRNRRELGWLMERHFEMLSEANSQDMKWKKFFYRMICRDTGYQICTAPTCNECDDFETCFGDESGESLLARVKRDAEKAS</sequence>
<name>A0A1G5N518_AFIMA</name>
<dbReference type="GO" id="GO:0030151">
    <property type="term" value="F:molybdenum ion binding"/>
    <property type="evidence" value="ECO:0007669"/>
    <property type="project" value="InterPro"/>
</dbReference>
<gene>
    <name evidence="1" type="ORF">SAMN03080610_01528</name>
</gene>
<reference evidence="1 2" key="1">
    <citation type="submission" date="2016-10" db="EMBL/GenBank/DDBJ databases">
        <authorList>
            <person name="de Groot N.N."/>
        </authorList>
    </citation>
    <scope>NUCLEOTIDE SEQUENCE [LARGE SCALE GENOMIC DNA]</scope>
    <source>
        <strain evidence="1 2">DSM 2698</strain>
    </source>
</reference>
<dbReference type="Pfam" id="PF04891">
    <property type="entry name" value="NifQ"/>
    <property type="match status" value="1"/>
</dbReference>
<organism evidence="1 2">
    <name type="scientific">Afifella marina DSM 2698</name>
    <dbReference type="NCBI Taxonomy" id="1120955"/>
    <lineage>
        <taxon>Bacteria</taxon>
        <taxon>Pseudomonadati</taxon>
        <taxon>Pseudomonadota</taxon>
        <taxon>Alphaproteobacteria</taxon>
        <taxon>Hyphomicrobiales</taxon>
        <taxon>Afifellaceae</taxon>
        <taxon>Afifella</taxon>
    </lineage>
</organism>
<dbReference type="Proteomes" id="UP000199347">
    <property type="component" value="Unassembled WGS sequence"/>
</dbReference>
<accession>A0A1G5N518</accession>
<proteinExistence type="predicted"/>
<keyword evidence="2" id="KW-1185">Reference proteome</keyword>
<protein>
    <submittedName>
        <fullName evidence="1">Nitrogen fixation protein NifQ</fullName>
    </submittedName>
</protein>